<dbReference type="Proteomes" id="UP001152795">
    <property type="component" value="Unassembled WGS sequence"/>
</dbReference>
<organism evidence="1 2">
    <name type="scientific">Paramuricea clavata</name>
    <name type="common">Red gorgonian</name>
    <name type="synonym">Violescent sea-whip</name>
    <dbReference type="NCBI Taxonomy" id="317549"/>
    <lineage>
        <taxon>Eukaryota</taxon>
        <taxon>Metazoa</taxon>
        <taxon>Cnidaria</taxon>
        <taxon>Anthozoa</taxon>
        <taxon>Octocorallia</taxon>
        <taxon>Malacalcyonacea</taxon>
        <taxon>Plexauridae</taxon>
        <taxon>Paramuricea</taxon>
    </lineage>
</organism>
<name>A0A7D9DMG6_PARCT</name>
<dbReference type="EMBL" id="CACRXK020001495">
    <property type="protein sequence ID" value="CAB3989471.1"/>
    <property type="molecule type" value="Genomic_DNA"/>
</dbReference>
<dbReference type="AlphaFoldDB" id="A0A7D9DMG6"/>
<gene>
    <name evidence="1" type="ORF">PACLA_8A055297</name>
</gene>
<sequence>MENLVTILDSSDLFDFFFLGEKFLGSEGTGGISVFFSVARNDSLVCASEDDASPSLGLCLAVSDLRGRWRPNCTTKRFPIKKEGMARAFGKEFERYLID</sequence>
<evidence type="ECO:0000313" key="2">
    <source>
        <dbReference type="Proteomes" id="UP001152795"/>
    </source>
</evidence>
<proteinExistence type="predicted"/>
<keyword evidence="2" id="KW-1185">Reference proteome</keyword>
<comment type="caution">
    <text evidence="1">The sequence shown here is derived from an EMBL/GenBank/DDBJ whole genome shotgun (WGS) entry which is preliminary data.</text>
</comment>
<protein>
    <submittedName>
        <fullName evidence="1">Uncharacterized protein</fullName>
    </submittedName>
</protein>
<reference evidence="1" key="1">
    <citation type="submission" date="2020-04" db="EMBL/GenBank/DDBJ databases">
        <authorList>
            <person name="Alioto T."/>
            <person name="Alioto T."/>
            <person name="Gomez Garrido J."/>
        </authorList>
    </citation>
    <scope>NUCLEOTIDE SEQUENCE</scope>
    <source>
        <strain evidence="1">A484AB</strain>
    </source>
</reference>
<accession>A0A7D9DMG6</accession>
<evidence type="ECO:0000313" key="1">
    <source>
        <dbReference type="EMBL" id="CAB3989471.1"/>
    </source>
</evidence>